<comment type="caution">
    <text evidence="2">The sequence shown here is derived from an EMBL/GenBank/DDBJ whole genome shotgun (WGS) entry which is preliminary data.</text>
</comment>
<feature type="region of interest" description="Disordered" evidence="1">
    <location>
        <begin position="1"/>
        <end position="49"/>
    </location>
</feature>
<feature type="compositionally biased region" description="Polar residues" evidence="1">
    <location>
        <begin position="22"/>
        <end position="49"/>
    </location>
</feature>
<dbReference type="AlphaFoldDB" id="A0AAD3SJW2"/>
<reference evidence="2" key="1">
    <citation type="submission" date="2023-05" db="EMBL/GenBank/DDBJ databases">
        <title>Nepenthes gracilis genome sequencing.</title>
        <authorList>
            <person name="Fukushima K."/>
        </authorList>
    </citation>
    <scope>NUCLEOTIDE SEQUENCE</scope>
    <source>
        <strain evidence="2">SING2019-196</strain>
    </source>
</reference>
<evidence type="ECO:0000313" key="3">
    <source>
        <dbReference type="Proteomes" id="UP001279734"/>
    </source>
</evidence>
<protein>
    <submittedName>
        <fullName evidence="2">Uncharacterized protein</fullName>
    </submittedName>
</protein>
<evidence type="ECO:0000313" key="2">
    <source>
        <dbReference type="EMBL" id="GMH12935.1"/>
    </source>
</evidence>
<organism evidence="2 3">
    <name type="scientific">Nepenthes gracilis</name>
    <name type="common">Slender pitcher plant</name>
    <dbReference type="NCBI Taxonomy" id="150966"/>
    <lineage>
        <taxon>Eukaryota</taxon>
        <taxon>Viridiplantae</taxon>
        <taxon>Streptophyta</taxon>
        <taxon>Embryophyta</taxon>
        <taxon>Tracheophyta</taxon>
        <taxon>Spermatophyta</taxon>
        <taxon>Magnoliopsida</taxon>
        <taxon>eudicotyledons</taxon>
        <taxon>Gunneridae</taxon>
        <taxon>Pentapetalae</taxon>
        <taxon>Caryophyllales</taxon>
        <taxon>Nepenthaceae</taxon>
        <taxon>Nepenthes</taxon>
    </lineage>
</organism>
<accession>A0AAD3SJW2</accession>
<dbReference type="Proteomes" id="UP001279734">
    <property type="component" value="Unassembled WGS sequence"/>
</dbReference>
<dbReference type="EMBL" id="BSYO01000012">
    <property type="protein sequence ID" value="GMH12935.1"/>
    <property type="molecule type" value="Genomic_DNA"/>
</dbReference>
<gene>
    <name evidence="2" type="ORF">Nepgr_014776</name>
</gene>
<proteinExistence type="predicted"/>
<evidence type="ECO:0000256" key="1">
    <source>
        <dbReference type="SAM" id="MobiDB-lite"/>
    </source>
</evidence>
<name>A0AAD3SJW2_NEPGR</name>
<sequence length="503" mass="51848">MAGPHMELGTLGPPPGLHLSPDISSSALSNPSHSFPSLQKDGQLQSSGPDTLFLESLQTRVRLPSKKDAGVTDRCLGLPPAEPMGSISKGVEAMPLSEGSLASAPSAFHGSARVVAVGVKYHWKPPRCASCKKSGHTVAQCKARTIFKPIKVSKSVSAMDVAPGGPLEDEIGKRLLAEGYNTAPSAGKPLGSHEDEIDAPGEIRKLENMEAPSPNGCRVSTIMQNVPGDCNSLSLLQKSFRKDLPASQSASPGILTLVGALDERSCLSSKATIDADSSQLLKAENSGLDLETSAVNLEPIEAPSVEACISSGVGMNLAVAEGSVLDVYDSVNSFAILQDPEDLDVQKLQCGPPIELTCNAPVLIPGSASDNKPLEQKVTNSKAEILVNLELFFLPLCANDGAAIAGGGSDDLMPVIWLADAELLGLSSFKPSQLSVFLGCADAAGNSAGVGSGLCSRCRMLGLLNAGSSAVNPWLSGDIVSAIKVATATDATCWSATDTVDGG</sequence>
<keyword evidence="3" id="KW-1185">Reference proteome</keyword>